<feature type="active site" description="Schiff-base intermediate with substrate" evidence="12 14">
    <location>
        <position position="158"/>
    </location>
</feature>
<dbReference type="STRING" id="1122973.GCA_000379925_00610"/>
<keyword evidence="6 12" id="KW-0028">Amino-acid biosynthesis</keyword>
<evidence type="ECO:0000256" key="2">
    <source>
        <dbReference type="ARBA" id="ARBA00005120"/>
    </source>
</evidence>
<name>A0A4Y8WPI6_9PORP</name>
<dbReference type="AlphaFoldDB" id="A0A4Y8WPI6"/>
<dbReference type="GO" id="GO:0008840">
    <property type="term" value="F:4-hydroxy-tetrahydrodipicolinate synthase activity"/>
    <property type="evidence" value="ECO:0007669"/>
    <property type="project" value="UniProtKB-UniRule"/>
</dbReference>
<dbReference type="RefSeq" id="WP_134852651.1">
    <property type="nucleotide sequence ID" value="NZ_SPNC01000155.1"/>
</dbReference>
<evidence type="ECO:0000256" key="15">
    <source>
        <dbReference type="PIRSR" id="PIRSR001365-2"/>
    </source>
</evidence>
<dbReference type="Proteomes" id="UP000297225">
    <property type="component" value="Unassembled WGS sequence"/>
</dbReference>
<evidence type="ECO:0000256" key="1">
    <source>
        <dbReference type="ARBA" id="ARBA00003294"/>
    </source>
</evidence>
<comment type="subcellular location">
    <subcellularLocation>
        <location evidence="12">Cytoplasm</location>
    </subcellularLocation>
</comment>
<feature type="active site" description="Proton donor/acceptor" evidence="12 14">
    <location>
        <position position="129"/>
    </location>
</feature>
<feature type="binding site" evidence="12 15">
    <location>
        <position position="41"/>
    </location>
    <ligand>
        <name>pyruvate</name>
        <dbReference type="ChEBI" id="CHEBI:15361"/>
    </ligand>
</feature>
<dbReference type="EMBL" id="SPNC01000155">
    <property type="protein sequence ID" value="TFH94249.1"/>
    <property type="molecule type" value="Genomic_DNA"/>
</dbReference>
<dbReference type="SMART" id="SM01130">
    <property type="entry name" value="DHDPS"/>
    <property type="match status" value="1"/>
</dbReference>
<keyword evidence="10 12" id="KW-0704">Schiff base</keyword>
<dbReference type="PANTHER" id="PTHR12128:SF66">
    <property type="entry name" value="4-HYDROXY-2-OXOGLUTARATE ALDOLASE, MITOCHONDRIAL"/>
    <property type="match status" value="1"/>
</dbReference>
<dbReference type="NCBIfam" id="TIGR00674">
    <property type="entry name" value="dapA"/>
    <property type="match status" value="1"/>
</dbReference>
<dbReference type="GO" id="GO:0019877">
    <property type="term" value="P:diaminopimelate biosynthetic process"/>
    <property type="evidence" value="ECO:0007669"/>
    <property type="project" value="UniProtKB-UniRule"/>
</dbReference>
<gene>
    <name evidence="12" type="primary">dapA</name>
    <name evidence="16" type="ORF">E4P47_08335</name>
</gene>
<evidence type="ECO:0000256" key="11">
    <source>
        <dbReference type="ARBA" id="ARBA00047836"/>
    </source>
</evidence>
<evidence type="ECO:0000256" key="7">
    <source>
        <dbReference type="ARBA" id="ARBA00022915"/>
    </source>
</evidence>
<accession>A0A4Y8WPI6</accession>
<keyword evidence="7 12" id="KW-0220">Diaminopimelate biosynthesis</keyword>
<dbReference type="PRINTS" id="PR00146">
    <property type="entry name" value="DHPICSNTHASE"/>
</dbReference>
<dbReference type="GO" id="GO:0009089">
    <property type="term" value="P:lysine biosynthetic process via diaminopimelate"/>
    <property type="evidence" value="ECO:0007669"/>
    <property type="project" value="UniProtKB-UniRule"/>
</dbReference>
<comment type="caution">
    <text evidence="16">The sequence shown here is derived from an EMBL/GenBank/DDBJ whole genome shotgun (WGS) entry which is preliminary data.</text>
</comment>
<comment type="caution">
    <text evidence="12">Was originally thought to be a dihydrodipicolinate synthase (DHDPS), catalyzing the condensation of (S)-aspartate-beta-semialdehyde [(S)-ASA] and pyruvate to dihydrodipicolinate (DHDP). However, it was shown in E.coli that the product of the enzymatic reaction is not dihydrodipicolinate but in fact (4S)-4-hydroxy-2,3,4,5-tetrahydro-(2S)-dipicolinic acid (HTPA), and that the consecutive dehydration reaction leading to DHDP is not spontaneous but catalyzed by DapB.</text>
</comment>
<proteinExistence type="inferred from homology"/>
<dbReference type="UniPathway" id="UPA00034">
    <property type="reaction ID" value="UER00017"/>
</dbReference>
<dbReference type="PROSITE" id="PS00666">
    <property type="entry name" value="DHDPS_2"/>
    <property type="match status" value="1"/>
</dbReference>
<dbReference type="InterPro" id="IPR020625">
    <property type="entry name" value="Schiff_base-form_aldolases_AS"/>
</dbReference>
<dbReference type="SUPFAM" id="SSF51569">
    <property type="entry name" value="Aldolase"/>
    <property type="match status" value="1"/>
</dbReference>
<reference evidence="16 17" key="1">
    <citation type="submission" date="2019-03" db="EMBL/GenBank/DDBJ databases">
        <title>Porphyromonas levii Isolated from the Uterus of Dairy Cows.</title>
        <authorList>
            <person name="Francis A.M."/>
        </authorList>
    </citation>
    <scope>NUCLEOTIDE SEQUENCE [LARGE SCALE GENOMIC DNA]</scope>
    <source>
        <strain evidence="16 17">AF5678</strain>
    </source>
</reference>
<keyword evidence="8 12" id="KW-0457">Lysine biosynthesis</keyword>
<dbReference type="EC" id="4.3.3.7" evidence="4 12"/>
<comment type="function">
    <text evidence="1 12">Catalyzes the condensation of (S)-aspartate-beta-semialdehyde [(S)-ASA] and pyruvate to 4-hydroxy-tetrahydrodipicolinate (HTPA).</text>
</comment>
<protein>
    <recommendedName>
        <fullName evidence="4 12">4-hydroxy-tetrahydrodipicolinate synthase</fullName>
        <shortName evidence="12">HTPA synthase</shortName>
        <ecNumber evidence="4 12">4.3.3.7</ecNumber>
    </recommendedName>
</protein>
<evidence type="ECO:0000256" key="6">
    <source>
        <dbReference type="ARBA" id="ARBA00022605"/>
    </source>
</evidence>
<dbReference type="InterPro" id="IPR013785">
    <property type="entry name" value="Aldolase_TIM"/>
</dbReference>
<comment type="pathway">
    <text evidence="2 12">Amino-acid biosynthesis; L-lysine biosynthesis via DAP pathway; (S)-tetrahydrodipicolinate from L-aspartate: step 3/4.</text>
</comment>
<dbReference type="PANTHER" id="PTHR12128">
    <property type="entry name" value="DIHYDRODIPICOLINATE SYNTHASE"/>
    <property type="match status" value="1"/>
</dbReference>
<keyword evidence="9 12" id="KW-0456">Lyase</keyword>
<comment type="similarity">
    <text evidence="3 12 13">Belongs to the DapA family.</text>
</comment>
<evidence type="ECO:0000256" key="4">
    <source>
        <dbReference type="ARBA" id="ARBA00012086"/>
    </source>
</evidence>
<evidence type="ECO:0000313" key="17">
    <source>
        <dbReference type="Proteomes" id="UP000297225"/>
    </source>
</evidence>
<evidence type="ECO:0000256" key="14">
    <source>
        <dbReference type="PIRSR" id="PIRSR001365-1"/>
    </source>
</evidence>
<dbReference type="InterPro" id="IPR002220">
    <property type="entry name" value="DapA-like"/>
</dbReference>
<organism evidence="16 17">
    <name type="scientific">Porphyromonas levii</name>
    <dbReference type="NCBI Taxonomy" id="28114"/>
    <lineage>
        <taxon>Bacteria</taxon>
        <taxon>Pseudomonadati</taxon>
        <taxon>Bacteroidota</taxon>
        <taxon>Bacteroidia</taxon>
        <taxon>Bacteroidales</taxon>
        <taxon>Porphyromonadaceae</taxon>
        <taxon>Porphyromonas</taxon>
    </lineage>
</organism>
<evidence type="ECO:0000256" key="3">
    <source>
        <dbReference type="ARBA" id="ARBA00007592"/>
    </source>
</evidence>
<evidence type="ECO:0000256" key="12">
    <source>
        <dbReference type="HAMAP-Rule" id="MF_00418"/>
    </source>
</evidence>
<feature type="site" description="Part of a proton relay during catalysis" evidence="12">
    <location>
        <position position="40"/>
    </location>
</feature>
<dbReference type="GO" id="GO:0005829">
    <property type="term" value="C:cytosol"/>
    <property type="evidence" value="ECO:0007669"/>
    <property type="project" value="TreeGrafter"/>
</dbReference>
<feature type="site" description="Part of a proton relay during catalysis" evidence="12">
    <location>
        <position position="103"/>
    </location>
</feature>
<keyword evidence="5 12" id="KW-0963">Cytoplasm</keyword>
<feature type="binding site" evidence="12 15">
    <location>
        <position position="200"/>
    </location>
    <ligand>
        <name>pyruvate</name>
        <dbReference type="ChEBI" id="CHEBI:15361"/>
    </ligand>
</feature>
<evidence type="ECO:0000256" key="9">
    <source>
        <dbReference type="ARBA" id="ARBA00023239"/>
    </source>
</evidence>
<evidence type="ECO:0000256" key="5">
    <source>
        <dbReference type="ARBA" id="ARBA00022490"/>
    </source>
</evidence>
<keyword evidence="17" id="KW-1185">Reference proteome</keyword>
<sequence>MGTAIVTPFKQDKSVDYNTLEALVERQIECGADFLVVLGTTAETPTLSTAEQDVIIHTCVKVNNGRVPFVVGASSNGTLRTIDRLKTMPTEGVDAVLVVCPYYNKPSQEGLFQHFKAVSEASPLPVILYNVPARTAVNMLPATTLRLATECPNIIGIKEASGIVGQIDLVSKQRPKDFFVLAGDDTITFPLMAMGVDGVISVIGNVFPKQFGRMVHLMQEKRYEEALVIHHFFKELYGLLFVDGNPVGVKCAMAQLGLLEEVLRLPLVEMQSPNREKMVEEMKLLCASEIIKGE</sequence>
<evidence type="ECO:0000256" key="10">
    <source>
        <dbReference type="ARBA" id="ARBA00023270"/>
    </source>
</evidence>
<dbReference type="InterPro" id="IPR005263">
    <property type="entry name" value="DapA"/>
</dbReference>
<dbReference type="HAMAP" id="MF_00418">
    <property type="entry name" value="DapA"/>
    <property type="match status" value="1"/>
</dbReference>
<dbReference type="Pfam" id="PF00701">
    <property type="entry name" value="DHDPS"/>
    <property type="match status" value="1"/>
</dbReference>
<comment type="subunit">
    <text evidence="12">Homotetramer; dimer of dimers.</text>
</comment>
<dbReference type="PIRSF" id="PIRSF001365">
    <property type="entry name" value="DHDPS"/>
    <property type="match status" value="1"/>
</dbReference>
<dbReference type="Gene3D" id="3.20.20.70">
    <property type="entry name" value="Aldolase class I"/>
    <property type="match status" value="1"/>
</dbReference>
<evidence type="ECO:0000313" key="16">
    <source>
        <dbReference type="EMBL" id="TFH94249.1"/>
    </source>
</evidence>
<evidence type="ECO:0000256" key="13">
    <source>
        <dbReference type="PIRNR" id="PIRNR001365"/>
    </source>
</evidence>
<evidence type="ECO:0000256" key="8">
    <source>
        <dbReference type="ARBA" id="ARBA00023154"/>
    </source>
</evidence>
<dbReference type="CDD" id="cd00950">
    <property type="entry name" value="DHDPS"/>
    <property type="match status" value="1"/>
</dbReference>
<comment type="catalytic activity">
    <reaction evidence="11 12">
        <text>L-aspartate 4-semialdehyde + pyruvate = (2S,4S)-4-hydroxy-2,3,4,5-tetrahydrodipicolinate + H2O + H(+)</text>
        <dbReference type="Rhea" id="RHEA:34171"/>
        <dbReference type="ChEBI" id="CHEBI:15361"/>
        <dbReference type="ChEBI" id="CHEBI:15377"/>
        <dbReference type="ChEBI" id="CHEBI:15378"/>
        <dbReference type="ChEBI" id="CHEBI:67139"/>
        <dbReference type="ChEBI" id="CHEBI:537519"/>
        <dbReference type="EC" id="4.3.3.7"/>
    </reaction>
</comment>